<evidence type="ECO:0000313" key="3">
    <source>
        <dbReference type="EMBL" id="TNC42844.1"/>
    </source>
</evidence>
<feature type="transmembrane region" description="Helical" evidence="1">
    <location>
        <begin position="30"/>
        <end position="48"/>
    </location>
</feature>
<evidence type="ECO:0000313" key="2">
    <source>
        <dbReference type="EMBL" id="TNC42782.1"/>
    </source>
</evidence>
<protein>
    <submittedName>
        <fullName evidence="2">DUF2530 domain-containing protein</fullName>
    </submittedName>
</protein>
<dbReference type="EMBL" id="VDFR01000091">
    <property type="protein sequence ID" value="TNC42844.1"/>
    <property type="molecule type" value="Genomic_DNA"/>
</dbReference>
<reference evidence="2 4" key="1">
    <citation type="submission" date="2019-05" db="EMBL/GenBank/DDBJ databases">
        <title>Mumia sp. nov., isolated from the intestinal contents of plateau pika (Ochotona curzoniae) in the Qinghai-Tibet plateau of China.</title>
        <authorList>
            <person name="Tian Z."/>
        </authorList>
    </citation>
    <scope>NUCLEOTIDE SEQUENCE [LARGE SCALE GENOMIC DNA]</scope>
    <source>
        <strain evidence="4">527</strain>
        <strain evidence="2">Z527</strain>
    </source>
</reference>
<keyword evidence="1" id="KW-0472">Membrane</keyword>
<keyword evidence="1" id="KW-0812">Transmembrane</keyword>
<dbReference type="EMBL" id="VDFR01000092">
    <property type="protein sequence ID" value="TNC42782.1"/>
    <property type="molecule type" value="Genomic_DNA"/>
</dbReference>
<accession>A0A5C4MH12</accession>
<comment type="caution">
    <text evidence="2">The sequence shown here is derived from an EMBL/GenBank/DDBJ whole genome shotgun (WGS) entry which is preliminary data.</text>
</comment>
<sequence>MTVGSILWLAVLVGLLPFLGTLQRNGDVWWLWTCLAGFGLGLIGVEYCRRRKVALEADAEAETDAVDAHADHR</sequence>
<keyword evidence="1" id="KW-1133">Transmembrane helix</keyword>
<dbReference type="Pfam" id="PF10745">
    <property type="entry name" value="DUF2530"/>
    <property type="match status" value="1"/>
</dbReference>
<dbReference type="OrthoDB" id="5149277at2"/>
<name>A0A5C4MH12_9ACTN</name>
<proteinExistence type="predicted"/>
<dbReference type="InterPro" id="IPR019681">
    <property type="entry name" value="DUF2530"/>
</dbReference>
<evidence type="ECO:0000256" key="1">
    <source>
        <dbReference type="SAM" id="Phobius"/>
    </source>
</evidence>
<evidence type="ECO:0000313" key="4">
    <source>
        <dbReference type="Proteomes" id="UP000306740"/>
    </source>
</evidence>
<gene>
    <name evidence="3" type="ORF">FHE65_20160</name>
    <name evidence="2" type="ORF">FHE65_20390</name>
</gene>
<organism evidence="2 4">
    <name type="scientific">Mumia zhuanghuii</name>
    <dbReference type="NCBI Taxonomy" id="2585211"/>
    <lineage>
        <taxon>Bacteria</taxon>
        <taxon>Bacillati</taxon>
        <taxon>Actinomycetota</taxon>
        <taxon>Actinomycetes</taxon>
        <taxon>Propionibacteriales</taxon>
        <taxon>Nocardioidaceae</taxon>
        <taxon>Mumia</taxon>
    </lineage>
</organism>
<dbReference type="AlphaFoldDB" id="A0A5C4MH12"/>
<dbReference type="Proteomes" id="UP000306740">
    <property type="component" value="Unassembled WGS sequence"/>
</dbReference>